<evidence type="ECO:0000256" key="1">
    <source>
        <dbReference type="SAM" id="Phobius"/>
    </source>
</evidence>
<feature type="transmembrane region" description="Helical" evidence="1">
    <location>
        <begin position="94"/>
        <end position="117"/>
    </location>
</feature>
<comment type="caution">
    <text evidence="2">The sequence shown here is derived from an EMBL/GenBank/DDBJ whole genome shotgun (WGS) entry which is preliminary data.</text>
</comment>
<keyword evidence="1" id="KW-1133">Transmembrane helix</keyword>
<sequence>MLCVDPTSSYLKQCCGEQAGLTCDPTDDAYRAARMCARLQGNCSCNIVGFKLAEIYRNDKRQRVCRWLIAVSAADLFAFLSHRSEHPKTHGADPVSSILFLFFGHSVIVLPAARLIYSLVPYASRIRFNVPNFEGLNGMFTSWYRAI</sequence>
<dbReference type="Proteomes" id="UP001217417">
    <property type="component" value="Unassembled WGS sequence"/>
</dbReference>
<keyword evidence="1" id="KW-0472">Membrane</keyword>
<reference evidence="2" key="1">
    <citation type="submission" date="2023-03" db="EMBL/GenBank/DDBJ databases">
        <title>Near-Complete genome sequence of Lipomyces tetrasporous NRRL Y-64009, an oleaginous yeast capable of growing on lignocellulosic hydrolysates.</title>
        <authorList>
            <consortium name="Lawrence Berkeley National Laboratory"/>
            <person name="Jagtap S.S."/>
            <person name="Liu J.-J."/>
            <person name="Walukiewicz H.E."/>
            <person name="Pangilinan J."/>
            <person name="Lipzen A."/>
            <person name="Ahrendt S."/>
            <person name="Koriabine M."/>
            <person name="Cobaugh K."/>
            <person name="Salamov A."/>
            <person name="Yoshinaga Y."/>
            <person name="Ng V."/>
            <person name="Daum C."/>
            <person name="Grigoriev I.V."/>
            <person name="Slininger P.J."/>
            <person name="Dien B.S."/>
            <person name="Jin Y.-S."/>
            <person name="Rao C.V."/>
        </authorList>
    </citation>
    <scope>NUCLEOTIDE SEQUENCE</scope>
    <source>
        <strain evidence="2">NRRL Y-64009</strain>
    </source>
</reference>
<name>A0AAD7VU04_9ASCO</name>
<evidence type="ECO:0000313" key="2">
    <source>
        <dbReference type="EMBL" id="KAJ8101531.1"/>
    </source>
</evidence>
<proteinExistence type="predicted"/>
<keyword evidence="1" id="KW-0812">Transmembrane</keyword>
<dbReference type="RefSeq" id="XP_056044981.1">
    <property type="nucleotide sequence ID" value="XM_056187441.1"/>
</dbReference>
<accession>A0AAD7VU04</accession>
<feature type="non-terminal residue" evidence="2">
    <location>
        <position position="147"/>
    </location>
</feature>
<keyword evidence="3" id="KW-1185">Reference proteome</keyword>
<evidence type="ECO:0000313" key="3">
    <source>
        <dbReference type="Proteomes" id="UP001217417"/>
    </source>
</evidence>
<gene>
    <name evidence="2" type="ORF">POJ06DRAFT_251762</name>
</gene>
<dbReference type="EMBL" id="JARPMG010000004">
    <property type="protein sequence ID" value="KAJ8101531.1"/>
    <property type="molecule type" value="Genomic_DNA"/>
</dbReference>
<organism evidence="2 3">
    <name type="scientific">Lipomyces tetrasporus</name>
    <dbReference type="NCBI Taxonomy" id="54092"/>
    <lineage>
        <taxon>Eukaryota</taxon>
        <taxon>Fungi</taxon>
        <taxon>Dikarya</taxon>
        <taxon>Ascomycota</taxon>
        <taxon>Saccharomycotina</taxon>
        <taxon>Lipomycetes</taxon>
        <taxon>Lipomycetales</taxon>
        <taxon>Lipomycetaceae</taxon>
        <taxon>Lipomyces</taxon>
    </lineage>
</organism>
<dbReference type="AlphaFoldDB" id="A0AAD7VU04"/>
<protein>
    <submittedName>
        <fullName evidence="2">Uncharacterized protein</fullName>
    </submittedName>
</protein>
<dbReference type="GeneID" id="80882607"/>
<feature type="transmembrane region" description="Helical" evidence="1">
    <location>
        <begin position="64"/>
        <end position="82"/>
    </location>
</feature>